<protein>
    <submittedName>
        <fullName evidence="1">Uncharacterized protein</fullName>
    </submittedName>
</protein>
<sequence>MNSLQNCGVIALVLSPAKLWPLKILPRETEPIDNSPLCIKDIARMSAKDLILTADWHGENNWKLNRLNDST</sequence>
<reference evidence="1 2" key="1">
    <citation type="submission" date="2015-01" db="EMBL/GenBank/DDBJ databases">
        <title>Evolution of Trichinella species and genotypes.</title>
        <authorList>
            <person name="Korhonen P.K."/>
            <person name="Edoardo P."/>
            <person name="Giuseppe L.R."/>
            <person name="Gasser R.B."/>
        </authorList>
    </citation>
    <scope>NUCLEOTIDE SEQUENCE [LARGE SCALE GENOMIC DNA]</scope>
    <source>
        <strain evidence="1">ISS470</strain>
    </source>
</reference>
<comment type="caution">
    <text evidence="1">The sequence shown here is derived from an EMBL/GenBank/DDBJ whole genome shotgun (WGS) entry which is preliminary data.</text>
</comment>
<name>A0A0V1FCC5_TRIPS</name>
<proteinExistence type="predicted"/>
<accession>A0A0V1FCC5</accession>
<dbReference type="EMBL" id="JYDT01000133">
    <property type="protein sequence ID" value="KRY83705.1"/>
    <property type="molecule type" value="Genomic_DNA"/>
</dbReference>
<evidence type="ECO:0000313" key="2">
    <source>
        <dbReference type="Proteomes" id="UP000054995"/>
    </source>
</evidence>
<gene>
    <name evidence="1" type="ORF">T4D_6434</name>
</gene>
<dbReference type="Proteomes" id="UP000054995">
    <property type="component" value="Unassembled WGS sequence"/>
</dbReference>
<keyword evidence="2" id="KW-1185">Reference proteome</keyword>
<dbReference type="AlphaFoldDB" id="A0A0V1FCC5"/>
<organism evidence="1 2">
    <name type="scientific">Trichinella pseudospiralis</name>
    <name type="common">Parasitic roundworm</name>
    <dbReference type="NCBI Taxonomy" id="6337"/>
    <lineage>
        <taxon>Eukaryota</taxon>
        <taxon>Metazoa</taxon>
        <taxon>Ecdysozoa</taxon>
        <taxon>Nematoda</taxon>
        <taxon>Enoplea</taxon>
        <taxon>Dorylaimia</taxon>
        <taxon>Trichinellida</taxon>
        <taxon>Trichinellidae</taxon>
        <taxon>Trichinella</taxon>
    </lineage>
</organism>
<evidence type="ECO:0000313" key="1">
    <source>
        <dbReference type="EMBL" id="KRY83705.1"/>
    </source>
</evidence>